<dbReference type="InterPro" id="IPR010280">
    <property type="entry name" value="U5_MeTrfase_fam"/>
</dbReference>
<dbReference type="FunFam" id="3.40.50.150:FF:000012">
    <property type="entry name" value="tRNA/tmRNA (uracil-C(5))-methyltransferase"/>
    <property type="match status" value="1"/>
</dbReference>
<dbReference type="GO" id="GO:0030697">
    <property type="term" value="F:tRNA (uracil(54)-C5)-methyltransferase activity, S-adenosyl methionine-dependent"/>
    <property type="evidence" value="ECO:0007669"/>
    <property type="project" value="UniProtKB-UniRule"/>
</dbReference>
<dbReference type="GO" id="GO:0000049">
    <property type="term" value="F:tRNA binding"/>
    <property type="evidence" value="ECO:0007669"/>
    <property type="project" value="TreeGrafter"/>
</dbReference>
<dbReference type="SUPFAM" id="SSF53335">
    <property type="entry name" value="S-adenosyl-L-methionine-dependent methyltransferases"/>
    <property type="match status" value="1"/>
</dbReference>
<dbReference type="InterPro" id="IPR030390">
    <property type="entry name" value="MeTrfase_TrmA_AS"/>
</dbReference>
<feature type="binding site" evidence="7 8">
    <location>
        <position position="214"/>
    </location>
    <ligand>
        <name>S-adenosyl-L-methionine</name>
        <dbReference type="ChEBI" id="CHEBI:59789"/>
    </ligand>
</feature>
<sequence length="362" mass="41603">MTLGRTYPEQYQQQLDEKAQQLEAQFADLAPPALEVFASAPEHFRMRAEFRIWHEAERSFYAMHDPNPPHGTVEIRDFPIASELINRHMQPLMTAICAEEILRRRLFQVEFLSTQSGELLITLIYHKRLDEAWVAAATGLRQQLGVDLIGRARKQKICLDRDFVNETLCVDGRAYHYQQVENSFTQPNAGVSEKMLAWALEATRGSSGDLLELYCGNANFTTVLAQNFERVLATEISKTSVQSAQLNLARNGVDNVEIVRMSSEEFTQAMNRERPFRRLSHIDLDSYRFGTIFVDPPRAGLDPATEQLVQRFERVVYISCNPDTLRHNLDTLCQSHAIERFALFDQFPYSHHREAGVLLTRR</sequence>
<protein>
    <recommendedName>
        <fullName evidence="7">tRNA/tmRNA (uracil-C(5))-methyltransferase</fullName>
        <ecNumber evidence="7">2.1.1.35</ecNumber>
    </recommendedName>
    <alternativeName>
        <fullName evidence="7">tRNA (uracil(54)-C(5))-methyltransferase</fullName>
    </alternativeName>
    <alternativeName>
        <fullName evidence="7">tRNA(m5U54)-methyltransferase</fullName>
        <shortName evidence="7">RUMT</shortName>
    </alternativeName>
    <alternativeName>
        <fullName evidence="7">tmRNA (uracil(341)-C(5))-methyltransferase</fullName>
    </alternativeName>
</protein>
<feature type="binding site" evidence="7 8">
    <location>
        <position position="235"/>
    </location>
    <ligand>
        <name>S-adenosyl-L-methionine</name>
        <dbReference type="ChEBI" id="CHEBI:59789"/>
    </ligand>
</feature>
<evidence type="ECO:0000256" key="5">
    <source>
        <dbReference type="ARBA" id="ARBA00051255"/>
    </source>
</evidence>
<feature type="active site" evidence="9">
    <location>
        <position position="320"/>
    </location>
</feature>
<evidence type="ECO:0000256" key="2">
    <source>
        <dbReference type="ARBA" id="ARBA00022679"/>
    </source>
</evidence>
<keyword evidence="1 7" id="KW-0489">Methyltransferase</keyword>
<evidence type="ECO:0000256" key="3">
    <source>
        <dbReference type="ARBA" id="ARBA00022691"/>
    </source>
</evidence>
<dbReference type="PANTHER" id="PTHR47790:SF2">
    <property type="entry name" value="TRNA_TMRNA (URACIL-C(5))-METHYLTRANSFERASE"/>
    <property type="match status" value="1"/>
</dbReference>
<dbReference type="CDD" id="cd02440">
    <property type="entry name" value="AdoMet_MTases"/>
    <property type="match status" value="1"/>
</dbReference>
<organism evidence="10 11">
    <name type="scientific">Aestuariirhabdus litorea</name>
    <dbReference type="NCBI Taxonomy" id="2528527"/>
    <lineage>
        <taxon>Bacteria</taxon>
        <taxon>Pseudomonadati</taxon>
        <taxon>Pseudomonadota</taxon>
        <taxon>Gammaproteobacteria</taxon>
        <taxon>Oceanospirillales</taxon>
        <taxon>Aestuariirhabdaceae</taxon>
        <taxon>Aestuariirhabdus</taxon>
    </lineage>
</organism>
<comment type="catalytic activity">
    <reaction evidence="5 7">
        <text>uridine(341) in tmRNA + S-adenosyl-L-methionine = 5-methyluridine(341) in tmRNA + S-adenosyl-L-homocysteine + H(+)</text>
        <dbReference type="Rhea" id="RHEA:43612"/>
        <dbReference type="Rhea" id="RHEA-COMP:10630"/>
        <dbReference type="Rhea" id="RHEA-COMP:10631"/>
        <dbReference type="ChEBI" id="CHEBI:15378"/>
        <dbReference type="ChEBI" id="CHEBI:57856"/>
        <dbReference type="ChEBI" id="CHEBI:59789"/>
        <dbReference type="ChEBI" id="CHEBI:65315"/>
        <dbReference type="ChEBI" id="CHEBI:74447"/>
    </reaction>
</comment>
<dbReference type="Pfam" id="PF05958">
    <property type="entry name" value="tRNA_U5-meth_tr"/>
    <property type="match status" value="1"/>
</dbReference>
<proteinExistence type="inferred from homology"/>
<dbReference type="EMBL" id="QWEZ01000002">
    <property type="protein sequence ID" value="RRJ83237.1"/>
    <property type="molecule type" value="Genomic_DNA"/>
</dbReference>
<dbReference type="PROSITE" id="PS01230">
    <property type="entry name" value="TRMA_1"/>
    <property type="match status" value="1"/>
</dbReference>
<feature type="active site" description="Proton acceptor" evidence="7">
    <location>
        <position position="354"/>
    </location>
</feature>
<dbReference type="PROSITE" id="PS51687">
    <property type="entry name" value="SAM_MT_RNA_M5U"/>
    <property type="match status" value="1"/>
</dbReference>
<keyword evidence="11" id="KW-1185">Reference proteome</keyword>
<dbReference type="RefSeq" id="WP_125017730.1">
    <property type="nucleotide sequence ID" value="NZ_QWEZ01000002.1"/>
</dbReference>
<dbReference type="PANTHER" id="PTHR47790">
    <property type="entry name" value="TRNA/TMRNA (URACIL-C(5))-METHYLTRANSFERASE"/>
    <property type="match status" value="1"/>
</dbReference>
<dbReference type="GO" id="GO:0019843">
    <property type="term" value="F:rRNA binding"/>
    <property type="evidence" value="ECO:0007669"/>
    <property type="project" value="TreeGrafter"/>
</dbReference>
<reference evidence="10 11" key="1">
    <citation type="submission" date="2018-08" db="EMBL/GenBank/DDBJ databases">
        <authorList>
            <person name="Khan S.A."/>
        </authorList>
    </citation>
    <scope>NUCLEOTIDE SEQUENCE [LARGE SCALE GENOMIC DNA]</scope>
    <source>
        <strain evidence="10 11">GTF-13</strain>
    </source>
</reference>
<name>A0A3P3VLM7_9GAMM</name>
<evidence type="ECO:0000256" key="1">
    <source>
        <dbReference type="ARBA" id="ARBA00022603"/>
    </source>
</evidence>
<comment type="catalytic activity">
    <reaction evidence="6 7">
        <text>uridine(54) in tRNA + S-adenosyl-L-methionine = 5-methyluridine(54) in tRNA + S-adenosyl-L-homocysteine + H(+)</text>
        <dbReference type="Rhea" id="RHEA:42712"/>
        <dbReference type="Rhea" id="RHEA-COMP:10167"/>
        <dbReference type="Rhea" id="RHEA-COMP:10193"/>
        <dbReference type="ChEBI" id="CHEBI:15378"/>
        <dbReference type="ChEBI" id="CHEBI:57856"/>
        <dbReference type="ChEBI" id="CHEBI:59789"/>
        <dbReference type="ChEBI" id="CHEBI:65315"/>
        <dbReference type="ChEBI" id="CHEBI:74447"/>
        <dbReference type="EC" id="2.1.1.35"/>
    </reaction>
</comment>
<keyword evidence="3 7" id="KW-0949">S-adenosyl-L-methionine</keyword>
<keyword evidence="2 7" id="KW-0808">Transferase</keyword>
<comment type="function">
    <text evidence="7">Dual-specificity methyltransferase that catalyzes the formation of 5-methyluridine at position 54 (m5U54) in all tRNAs, and that of position 341 (m5U341) in tmRNA (transfer-mRNA).</text>
</comment>
<dbReference type="NCBIfam" id="TIGR02143">
    <property type="entry name" value="trmA_only"/>
    <property type="match status" value="1"/>
</dbReference>
<evidence type="ECO:0000313" key="11">
    <source>
        <dbReference type="Proteomes" id="UP000280792"/>
    </source>
</evidence>
<evidence type="ECO:0000256" key="7">
    <source>
        <dbReference type="HAMAP-Rule" id="MF_01011"/>
    </source>
</evidence>
<keyword evidence="4 7" id="KW-0819">tRNA processing</keyword>
<evidence type="ECO:0000256" key="9">
    <source>
        <dbReference type="PROSITE-ProRule" id="PRU10015"/>
    </source>
</evidence>
<gene>
    <name evidence="7 10" type="primary">trmA</name>
    <name evidence="10" type="ORF">D0544_15500</name>
</gene>
<reference evidence="10 11" key="2">
    <citation type="submission" date="2018-12" db="EMBL/GenBank/DDBJ databases">
        <title>Simiduia agarivorans gen. nov., sp. nov., a marine, agarolytic bacterium isolated from shallow coastal water from Keelung, Taiwan.</title>
        <authorList>
            <person name="Shieh W.Y."/>
        </authorList>
    </citation>
    <scope>NUCLEOTIDE SEQUENCE [LARGE SCALE GENOMIC DNA]</scope>
    <source>
        <strain evidence="10 11">GTF-13</strain>
    </source>
</reference>
<feature type="active site" description="Nucleophile" evidence="7 8">
    <location>
        <position position="320"/>
    </location>
</feature>
<dbReference type="Proteomes" id="UP000280792">
    <property type="component" value="Unassembled WGS sequence"/>
</dbReference>
<comment type="similarity">
    <text evidence="7">Belongs to the class I-like SAM-binding methyltransferase superfamily. RNA M5U methyltransferase family. TrmA subfamily.</text>
</comment>
<feature type="binding site" evidence="7 8">
    <location>
        <position position="295"/>
    </location>
    <ligand>
        <name>S-adenosyl-L-methionine</name>
        <dbReference type="ChEBI" id="CHEBI:59789"/>
    </ligand>
</feature>
<evidence type="ECO:0000256" key="4">
    <source>
        <dbReference type="ARBA" id="ARBA00022694"/>
    </source>
</evidence>
<evidence type="ECO:0000256" key="6">
    <source>
        <dbReference type="ARBA" id="ARBA00052788"/>
    </source>
</evidence>
<dbReference type="GO" id="GO:0030488">
    <property type="term" value="P:tRNA methylation"/>
    <property type="evidence" value="ECO:0007669"/>
    <property type="project" value="UniProtKB-UniRule"/>
</dbReference>
<dbReference type="Gene3D" id="3.40.50.150">
    <property type="entry name" value="Vaccinia Virus protein VP39"/>
    <property type="match status" value="1"/>
</dbReference>
<comment type="caution">
    <text evidence="10">The sequence shown here is derived from an EMBL/GenBank/DDBJ whole genome shotgun (WGS) entry which is preliminary data.</text>
</comment>
<evidence type="ECO:0000313" key="10">
    <source>
        <dbReference type="EMBL" id="RRJ83237.1"/>
    </source>
</evidence>
<dbReference type="InterPro" id="IPR011869">
    <property type="entry name" value="TrmA_MeTrfase"/>
</dbReference>
<dbReference type="FunFam" id="2.40.50.1070:FF:000001">
    <property type="entry name" value="tRNA/tmRNA (uracil-C(5))-methyltransferase"/>
    <property type="match status" value="1"/>
</dbReference>
<dbReference type="EC" id="2.1.1.35" evidence="7"/>
<accession>A0A3P3VLM7</accession>
<dbReference type="GO" id="GO:0005829">
    <property type="term" value="C:cytosol"/>
    <property type="evidence" value="ECO:0007669"/>
    <property type="project" value="TreeGrafter"/>
</dbReference>
<evidence type="ECO:0000256" key="8">
    <source>
        <dbReference type="PROSITE-ProRule" id="PRU01024"/>
    </source>
</evidence>
<dbReference type="InterPro" id="IPR029063">
    <property type="entry name" value="SAM-dependent_MTases_sf"/>
</dbReference>
<feature type="binding site" evidence="7 8">
    <location>
        <position position="186"/>
    </location>
    <ligand>
        <name>S-adenosyl-L-methionine</name>
        <dbReference type="ChEBI" id="CHEBI:59789"/>
    </ligand>
</feature>
<feature type="binding site" evidence="7">
    <location>
        <position position="219"/>
    </location>
    <ligand>
        <name>S-adenosyl-L-methionine</name>
        <dbReference type="ChEBI" id="CHEBI:59789"/>
    </ligand>
</feature>
<dbReference type="Gene3D" id="2.40.50.1070">
    <property type="match status" value="1"/>
</dbReference>
<dbReference type="AlphaFoldDB" id="A0A3P3VLM7"/>
<dbReference type="HAMAP" id="MF_01011">
    <property type="entry name" value="RNA_methyltr_TrmA"/>
    <property type="match status" value="1"/>
</dbReference>